<dbReference type="PANTHER" id="PTHR44329">
    <property type="entry name" value="SERINE/THREONINE-PROTEIN KINASE TNNI3K-RELATED"/>
    <property type="match status" value="1"/>
</dbReference>
<dbReference type="InterPro" id="IPR051681">
    <property type="entry name" value="Ser/Thr_Kinases-Pseudokinases"/>
</dbReference>
<sequence length="697" mass="80139">MEQFRRLGEALGSVKSLMVFRDNIQMNKRQCLLLLDIFSSAYDLIAEEMQHNLQFEEKHTKWRVLEQPLRELHRIFKEGEAYIRQCLDNKDWWAKAITLYQNSNCVEFHIHNLLSSIPIVIEAIEISGEVSGLDLNEMQRRKSVYAEKYKEAYRDWKLFQWRFGKQYLITQDFCTRFETVGKEDRWTLLNKIREKKLSSGSTKYERRLTDLLLKSLDGPEPWNGKLLPSSILVGSKEYQVRRRLGGGSQYKEILWLGESFASRQFYGEIEPLLPEISSLLSLSHPNIVHCLCGFTDEEKKECFLIMELMSRDLGSYIKEICGPRKRIPFTLHVAVDLMLQIARGMEYLHSKEIYHGELNPCNILVKARGISTEGYLHAKVSGFGLTSVKNSTQKNPLNQNGSPPVIWYSPEVLEEQEHRENSEKKCTEKSDVYSFGMVCFQLLTGKVPFEDSHLQGDKMSRNIRAGERPLFPFYSLRYVTNLTKKCWHADPNQRPSFSSICRILRYVKRFLAMNPDYNSQLDAPMPLVDYCDIESGVLRKFPSWGSSDQLPLSQIPFQMFVYRIGERDRNTSLKDTSESSDGASICGDGFVTPPDDPFPSIPEGKGSVSPDSMNKKLPLLKKSSDVKANRIPGTPRGRSARPPQGTTPYRSISMRMGSENQLMMSPRIRRTSTSSEMVMSPRIRRTKSGHVSDSELC</sequence>
<dbReference type="AlphaFoldDB" id="A0AAW1VTT6"/>
<reference evidence="3 4" key="1">
    <citation type="journal article" date="2023" name="G3 (Bethesda)">
        <title>A chromosome-length genome assembly and annotation of blackberry (Rubus argutus, cv. 'Hillquist').</title>
        <authorList>
            <person name="Bruna T."/>
            <person name="Aryal R."/>
            <person name="Dudchenko O."/>
            <person name="Sargent D.J."/>
            <person name="Mead D."/>
            <person name="Buti M."/>
            <person name="Cavallini A."/>
            <person name="Hytonen T."/>
            <person name="Andres J."/>
            <person name="Pham M."/>
            <person name="Weisz D."/>
            <person name="Mascagni F."/>
            <person name="Usai G."/>
            <person name="Natali L."/>
            <person name="Bassil N."/>
            <person name="Fernandez G.E."/>
            <person name="Lomsadze A."/>
            <person name="Armour M."/>
            <person name="Olukolu B."/>
            <person name="Poorten T."/>
            <person name="Britton C."/>
            <person name="Davik J."/>
            <person name="Ashrafi H."/>
            <person name="Aiden E.L."/>
            <person name="Borodovsky M."/>
            <person name="Worthington M."/>
        </authorList>
    </citation>
    <scope>NUCLEOTIDE SEQUENCE [LARGE SCALE GENOMIC DNA]</scope>
    <source>
        <strain evidence="3">PI 553951</strain>
    </source>
</reference>
<dbReference type="InterPro" id="IPR001245">
    <property type="entry name" value="Ser-Thr/Tyr_kinase_cat_dom"/>
</dbReference>
<protein>
    <recommendedName>
        <fullName evidence="2">Protein kinase domain-containing protein</fullName>
    </recommendedName>
</protein>
<dbReference type="FunFam" id="1.10.510.10:FF:000778">
    <property type="entry name" value="Kinase family protein"/>
    <property type="match status" value="1"/>
</dbReference>
<accession>A0AAW1VTT6</accession>
<dbReference type="GO" id="GO:0005524">
    <property type="term" value="F:ATP binding"/>
    <property type="evidence" value="ECO:0007669"/>
    <property type="project" value="InterPro"/>
</dbReference>
<organism evidence="3 4">
    <name type="scientific">Rubus argutus</name>
    <name type="common">Southern blackberry</name>
    <dbReference type="NCBI Taxonomy" id="59490"/>
    <lineage>
        <taxon>Eukaryota</taxon>
        <taxon>Viridiplantae</taxon>
        <taxon>Streptophyta</taxon>
        <taxon>Embryophyta</taxon>
        <taxon>Tracheophyta</taxon>
        <taxon>Spermatophyta</taxon>
        <taxon>Magnoliopsida</taxon>
        <taxon>eudicotyledons</taxon>
        <taxon>Gunneridae</taxon>
        <taxon>Pentapetalae</taxon>
        <taxon>rosids</taxon>
        <taxon>fabids</taxon>
        <taxon>Rosales</taxon>
        <taxon>Rosaceae</taxon>
        <taxon>Rosoideae</taxon>
        <taxon>Rosoideae incertae sedis</taxon>
        <taxon>Rubus</taxon>
    </lineage>
</organism>
<keyword evidence="4" id="KW-1185">Reference proteome</keyword>
<dbReference type="EMBL" id="JBEDUW010000007">
    <property type="protein sequence ID" value="KAK9910237.1"/>
    <property type="molecule type" value="Genomic_DNA"/>
</dbReference>
<evidence type="ECO:0000313" key="4">
    <source>
        <dbReference type="Proteomes" id="UP001457282"/>
    </source>
</evidence>
<name>A0AAW1VTT6_RUBAR</name>
<dbReference type="Pfam" id="PF07714">
    <property type="entry name" value="PK_Tyr_Ser-Thr"/>
    <property type="match status" value="1"/>
</dbReference>
<dbReference type="InterPro" id="IPR010632">
    <property type="entry name" value="DUF1221"/>
</dbReference>
<dbReference type="InterPro" id="IPR011009">
    <property type="entry name" value="Kinase-like_dom_sf"/>
</dbReference>
<evidence type="ECO:0000259" key="2">
    <source>
        <dbReference type="PROSITE" id="PS50011"/>
    </source>
</evidence>
<proteinExistence type="predicted"/>
<dbReference type="Gene3D" id="1.10.510.10">
    <property type="entry name" value="Transferase(Phosphotransferase) domain 1"/>
    <property type="match status" value="1"/>
</dbReference>
<dbReference type="SUPFAM" id="SSF56112">
    <property type="entry name" value="Protein kinase-like (PK-like)"/>
    <property type="match status" value="1"/>
</dbReference>
<feature type="region of interest" description="Disordered" evidence="1">
    <location>
        <begin position="589"/>
        <end position="651"/>
    </location>
</feature>
<dbReference type="PANTHER" id="PTHR44329:SF260">
    <property type="entry name" value="PROTEIN KINASE DOMAIN-CONTAINING PROTEIN"/>
    <property type="match status" value="1"/>
</dbReference>
<dbReference type="InterPro" id="IPR000719">
    <property type="entry name" value="Prot_kinase_dom"/>
</dbReference>
<dbReference type="GO" id="GO:0004674">
    <property type="term" value="F:protein serine/threonine kinase activity"/>
    <property type="evidence" value="ECO:0007669"/>
    <property type="project" value="TreeGrafter"/>
</dbReference>
<dbReference type="Pfam" id="PF06760">
    <property type="entry name" value="DUF1221"/>
    <property type="match status" value="1"/>
</dbReference>
<evidence type="ECO:0000256" key="1">
    <source>
        <dbReference type="SAM" id="MobiDB-lite"/>
    </source>
</evidence>
<gene>
    <name evidence="3" type="ORF">M0R45_034205</name>
</gene>
<dbReference type="PROSITE" id="PS50011">
    <property type="entry name" value="PROTEIN_KINASE_DOM"/>
    <property type="match status" value="1"/>
</dbReference>
<dbReference type="Proteomes" id="UP001457282">
    <property type="component" value="Unassembled WGS sequence"/>
</dbReference>
<evidence type="ECO:0000313" key="3">
    <source>
        <dbReference type="EMBL" id="KAK9910237.1"/>
    </source>
</evidence>
<comment type="caution">
    <text evidence="3">The sequence shown here is derived from an EMBL/GenBank/DDBJ whole genome shotgun (WGS) entry which is preliminary data.</text>
</comment>
<feature type="domain" description="Protein kinase" evidence="2">
    <location>
        <begin position="238"/>
        <end position="511"/>
    </location>
</feature>